<accession>A0A7G9QVP7</accession>
<evidence type="ECO:0000256" key="1">
    <source>
        <dbReference type="ARBA" id="ARBA00023015"/>
    </source>
</evidence>
<evidence type="ECO:0000256" key="3">
    <source>
        <dbReference type="ARBA" id="ARBA00023163"/>
    </source>
</evidence>
<name>A0A7G9QVP7_9GAMM</name>
<dbReference type="GO" id="GO:0005829">
    <property type="term" value="C:cytosol"/>
    <property type="evidence" value="ECO:0007669"/>
    <property type="project" value="TreeGrafter"/>
</dbReference>
<evidence type="ECO:0000259" key="4">
    <source>
        <dbReference type="PROSITE" id="PS01124"/>
    </source>
</evidence>
<dbReference type="PANTHER" id="PTHR47894">
    <property type="entry name" value="HTH-TYPE TRANSCRIPTIONAL REGULATOR GADX"/>
    <property type="match status" value="1"/>
</dbReference>
<dbReference type="SUPFAM" id="SSF46689">
    <property type="entry name" value="Homeodomain-like"/>
    <property type="match status" value="1"/>
</dbReference>
<dbReference type="AlphaFoldDB" id="A0A7G9QVP7"/>
<keyword evidence="2" id="KW-0238">DNA-binding</keyword>
<dbReference type="Gene3D" id="1.10.10.60">
    <property type="entry name" value="Homeodomain-like"/>
    <property type="match status" value="1"/>
</dbReference>
<dbReference type="EMBL" id="CP060711">
    <property type="protein sequence ID" value="QNN47422.1"/>
    <property type="molecule type" value="Genomic_DNA"/>
</dbReference>
<organism evidence="5 6">
    <name type="scientific">Thermomonas brevis</name>
    <dbReference type="NCBI Taxonomy" id="215691"/>
    <lineage>
        <taxon>Bacteria</taxon>
        <taxon>Pseudomonadati</taxon>
        <taxon>Pseudomonadota</taxon>
        <taxon>Gammaproteobacteria</taxon>
        <taxon>Lysobacterales</taxon>
        <taxon>Lysobacteraceae</taxon>
        <taxon>Thermomonas</taxon>
    </lineage>
</organism>
<evidence type="ECO:0000256" key="2">
    <source>
        <dbReference type="ARBA" id="ARBA00023125"/>
    </source>
</evidence>
<dbReference type="Pfam" id="PF12833">
    <property type="entry name" value="HTH_18"/>
    <property type="match status" value="1"/>
</dbReference>
<dbReference type="Proteomes" id="UP000515977">
    <property type="component" value="Chromosome"/>
</dbReference>
<proteinExistence type="predicted"/>
<dbReference type="InterPro" id="IPR009057">
    <property type="entry name" value="Homeodomain-like_sf"/>
</dbReference>
<evidence type="ECO:0000313" key="5">
    <source>
        <dbReference type="EMBL" id="QNN47422.1"/>
    </source>
</evidence>
<dbReference type="GO" id="GO:0000976">
    <property type="term" value="F:transcription cis-regulatory region binding"/>
    <property type="evidence" value="ECO:0007669"/>
    <property type="project" value="TreeGrafter"/>
</dbReference>
<dbReference type="InterPro" id="IPR032687">
    <property type="entry name" value="AraC-type_N"/>
</dbReference>
<keyword evidence="3" id="KW-0804">Transcription</keyword>
<dbReference type="SMART" id="SM00342">
    <property type="entry name" value="HTH_ARAC"/>
    <property type="match status" value="1"/>
</dbReference>
<gene>
    <name evidence="5" type="ORF">H9L17_04545</name>
</gene>
<sequence length="365" mass="39308">MLLTRGSAAKAAIAARGTPAGEAIGSMSRSKLDPSQFAPEIIPYLLVTLCERAVGMGIAPERLCAGLGFDLPALRAGVLVSRRQAWRMIRRALQLGGRDDLGIEVGLGQGLEKFGLLGEAFVTAPDVGGAIRLGARHYPAGGALVDIELAPSTSGLALELRPRVRDPRLAMFLVEELLASVLDLFRRELGEPLVLHALELGYPAPAHASRYRELFGCEPRFGGARSRLELAPDWLARPMPRHDPAVSANIRAQLEQHARQETLDTVAAIERLLARPGGMALSIAQLARSLDLSPRTLRRRLDEAGTSFRAISGRVRAQAARELLEAGGLTVAEAGAKLGFSDARAFRRAFKRWQGLAPGELRPPR</sequence>
<dbReference type="GO" id="GO:0003700">
    <property type="term" value="F:DNA-binding transcription factor activity"/>
    <property type="evidence" value="ECO:0007669"/>
    <property type="project" value="InterPro"/>
</dbReference>
<dbReference type="PANTHER" id="PTHR47894:SF1">
    <property type="entry name" value="HTH-TYPE TRANSCRIPTIONAL REGULATOR VQSM"/>
    <property type="match status" value="1"/>
</dbReference>
<dbReference type="InterPro" id="IPR018060">
    <property type="entry name" value="HTH_AraC"/>
</dbReference>
<protein>
    <submittedName>
        <fullName evidence="5">AraC family transcriptional regulator</fullName>
    </submittedName>
</protein>
<dbReference type="Pfam" id="PF12625">
    <property type="entry name" value="Arabinose_bd"/>
    <property type="match status" value="1"/>
</dbReference>
<feature type="domain" description="HTH araC/xylS-type" evidence="4">
    <location>
        <begin position="263"/>
        <end position="364"/>
    </location>
</feature>
<reference evidence="5 6" key="1">
    <citation type="submission" date="2020-08" db="EMBL/GenBank/DDBJ databases">
        <title>Genome sequence of Thermomonas brevis KACC 16975T.</title>
        <authorList>
            <person name="Hyun D.-W."/>
            <person name="Bae J.-W."/>
        </authorList>
    </citation>
    <scope>NUCLEOTIDE SEQUENCE [LARGE SCALE GENOMIC DNA]</scope>
    <source>
        <strain evidence="5 6">KACC 16975</strain>
    </source>
</reference>
<keyword evidence="6" id="KW-1185">Reference proteome</keyword>
<dbReference type="InterPro" id="IPR018062">
    <property type="entry name" value="HTH_AraC-typ_CS"/>
</dbReference>
<dbReference type="PROSITE" id="PS00041">
    <property type="entry name" value="HTH_ARAC_FAMILY_1"/>
    <property type="match status" value="1"/>
</dbReference>
<dbReference type="RefSeq" id="WP_187571168.1">
    <property type="nucleotide sequence ID" value="NZ_CP060711.1"/>
</dbReference>
<dbReference type="KEGG" id="tbv:H9L17_04545"/>
<evidence type="ECO:0000313" key="6">
    <source>
        <dbReference type="Proteomes" id="UP000515977"/>
    </source>
</evidence>
<keyword evidence="1" id="KW-0805">Transcription regulation</keyword>
<dbReference type="PROSITE" id="PS01124">
    <property type="entry name" value="HTH_ARAC_FAMILY_2"/>
    <property type="match status" value="1"/>
</dbReference>